<evidence type="ECO:0000313" key="2">
    <source>
        <dbReference type="Proteomes" id="UP000799324"/>
    </source>
</evidence>
<organism evidence="1 2">
    <name type="scientific">Lophiostoma macrostomum CBS 122681</name>
    <dbReference type="NCBI Taxonomy" id="1314788"/>
    <lineage>
        <taxon>Eukaryota</taxon>
        <taxon>Fungi</taxon>
        <taxon>Dikarya</taxon>
        <taxon>Ascomycota</taxon>
        <taxon>Pezizomycotina</taxon>
        <taxon>Dothideomycetes</taxon>
        <taxon>Pleosporomycetidae</taxon>
        <taxon>Pleosporales</taxon>
        <taxon>Lophiostomataceae</taxon>
        <taxon>Lophiostoma</taxon>
    </lineage>
</organism>
<evidence type="ECO:0000313" key="1">
    <source>
        <dbReference type="EMBL" id="KAF2657888.1"/>
    </source>
</evidence>
<dbReference type="EMBL" id="MU004320">
    <property type="protein sequence ID" value="KAF2657888.1"/>
    <property type="molecule type" value="Genomic_DNA"/>
</dbReference>
<gene>
    <name evidence="1" type="ORF">K491DRAFT_766956</name>
</gene>
<sequence length="377" mass="42928">MGSYINIRLQGAVYFAARRSGDDDELLQLYSNTLVGIAQESTFDTLYSRLAREWRQHDDIVLPFHDRRGRNIAVWIFDLDSDILRLNKIDCNLRVPLSLVSQRPITISDLEPYEASTTVAKHAVQSIYRTPCWKITRKEIDLPSLQRRKAFISRILEDFSFQWRHVLGGHYNNLTFRRLAYAIIRLVTLDFTIKEVTHSRQGMGGFLVWTHSLPEWNFASEHIVKVGGTSIVICQHAPHAVSLIRDDFAKQVLSTPKREYETFTYLILSVRELILYRINSERERYTEPARLFNGTQPPSSQAIDLLLQATQTSSPSPLRKLPVELQDAILDKVSAGPVESASVGCLLKAEGHPTRPSGIPVESQSWFGSHHSGIAYK</sequence>
<keyword evidence="2" id="KW-1185">Reference proteome</keyword>
<proteinExistence type="predicted"/>
<dbReference type="Proteomes" id="UP000799324">
    <property type="component" value="Unassembled WGS sequence"/>
</dbReference>
<dbReference type="AlphaFoldDB" id="A0A6A6TFY9"/>
<reference evidence="1" key="1">
    <citation type="journal article" date="2020" name="Stud. Mycol.">
        <title>101 Dothideomycetes genomes: a test case for predicting lifestyles and emergence of pathogens.</title>
        <authorList>
            <person name="Haridas S."/>
            <person name="Albert R."/>
            <person name="Binder M."/>
            <person name="Bloem J."/>
            <person name="Labutti K."/>
            <person name="Salamov A."/>
            <person name="Andreopoulos B."/>
            <person name="Baker S."/>
            <person name="Barry K."/>
            <person name="Bills G."/>
            <person name="Bluhm B."/>
            <person name="Cannon C."/>
            <person name="Castanera R."/>
            <person name="Culley D."/>
            <person name="Daum C."/>
            <person name="Ezra D."/>
            <person name="Gonzalez J."/>
            <person name="Henrissat B."/>
            <person name="Kuo A."/>
            <person name="Liang C."/>
            <person name="Lipzen A."/>
            <person name="Lutzoni F."/>
            <person name="Magnuson J."/>
            <person name="Mondo S."/>
            <person name="Nolan M."/>
            <person name="Ohm R."/>
            <person name="Pangilinan J."/>
            <person name="Park H.-J."/>
            <person name="Ramirez L."/>
            <person name="Alfaro M."/>
            <person name="Sun H."/>
            <person name="Tritt A."/>
            <person name="Yoshinaga Y."/>
            <person name="Zwiers L.-H."/>
            <person name="Turgeon B."/>
            <person name="Goodwin S."/>
            <person name="Spatafora J."/>
            <person name="Crous P."/>
            <person name="Grigoriev I."/>
        </authorList>
    </citation>
    <scope>NUCLEOTIDE SEQUENCE</scope>
    <source>
        <strain evidence="1">CBS 122681</strain>
    </source>
</reference>
<name>A0A6A6TFY9_9PLEO</name>
<accession>A0A6A6TFY9</accession>
<protein>
    <submittedName>
        <fullName evidence="1">Uncharacterized protein</fullName>
    </submittedName>
</protein>
<dbReference type="OrthoDB" id="4934446at2759"/>